<dbReference type="PANTHER" id="PTHR35525">
    <property type="entry name" value="BLL6575 PROTEIN"/>
    <property type="match status" value="1"/>
</dbReference>
<accession>A0AA41Q8B7</accession>
<dbReference type="AlphaFoldDB" id="A0AA41Q8B7"/>
<evidence type="ECO:0000313" key="2">
    <source>
        <dbReference type="EMBL" id="MCF2532581.1"/>
    </source>
</evidence>
<keyword evidence="3" id="KW-1185">Reference proteome</keyword>
<dbReference type="InterPro" id="IPR023286">
    <property type="entry name" value="ABATE_dom_sf"/>
</dbReference>
<gene>
    <name evidence="2" type="ORF">LZ495_35965</name>
</gene>
<dbReference type="RefSeq" id="WP_235057357.1">
    <property type="nucleotide sequence ID" value="NZ_JAKFHA010000036.1"/>
</dbReference>
<dbReference type="SUPFAM" id="SSF160904">
    <property type="entry name" value="Jann2411-like"/>
    <property type="match status" value="1"/>
</dbReference>
<protein>
    <submittedName>
        <fullName evidence="2">ABATE domain-containing protein</fullName>
    </submittedName>
</protein>
<comment type="caution">
    <text evidence="2">The sequence shown here is derived from an EMBL/GenBank/DDBJ whole genome shotgun (WGS) entry which is preliminary data.</text>
</comment>
<feature type="domain" description="Zinc finger CGNR" evidence="1">
    <location>
        <begin position="172"/>
        <end position="211"/>
    </location>
</feature>
<dbReference type="Pfam" id="PF11706">
    <property type="entry name" value="zf-CGNR"/>
    <property type="match status" value="1"/>
</dbReference>
<dbReference type="InterPro" id="IPR010852">
    <property type="entry name" value="ABATE"/>
</dbReference>
<dbReference type="PANTHER" id="PTHR35525:SF3">
    <property type="entry name" value="BLL6575 PROTEIN"/>
    <property type="match status" value="1"/>
</dbReference>
<dbReference type="Pfam" id="PF07336">
    <property type="entry name" value="ABATE"/>
    <property type="match status" value="1"/>
</dbReference>
<dbReference type="EMBL" id="JAKFHA010000036">
    <property type="protein sequence ID" value="MCF2532581.1"/>
    <property type="molecule type" value="Genomic_DNA"/>
</dbReference>
<dbReference type="Proteomes" id="UP001165378">
    <property type="component" value="Unassembled WGS sequence"/>
</dbReference>
<organism evidence="2 3">
    <name type="scientific">Yinghuangia soli</name>
    <dbReference type="NCBI Taxonomy" id="2908204"/>
    <lineage>
        <taxon>Bacteria</taxon>
        <taxon>Bacillati</taxon>
        <taxon>Actinomycetota</taxon>
        <taxon>Actinomycetes</taxon>
        <taxon>Kitasatosporales</taxon>
        <taxon>Streptomycetaceae</taxon>
        <taxon>Yinghuangia</taxon>
    </lineage>
</organism>
<reference evidence="2" key="1">
    <citation type="submission" date="2022-01" db="EMBL/GenBank/DDBJ databases">
        <title>Genome-Based Taxonomic Classification of the Phylum Actinobacteria.</title>
        <authorList>
            <person name="Gao Y."/>
        </authorList>
    </citation>
    <scope>NUCLEOTIDE SEQUENCE</scope>
    <source>
        <strain evidence="2">KLBMP 8922</strain>
    </source>
</reference>
<name>A0AA41Q8B7_9ACTN</name>
<dbReference type="InterPro" id="IPR021005">
    <property type="entry name" value="Znf_CGNR"/>
</dbReference>
<evidence type="ECO:0000313" key="3">
    <source>
        <dbReference type="Proteomes" id="UP001165378"/>
    </source>
</evidence>
<evidence type="ECO:0000259" key="1">
    <source>
        <dbReference type="Pfam" id="PF11706"/>
    </source>
</evidence>
<sequence>MTAGVGEHKGADMAIVPAPGGSGAPALGEPLPVEFGNTRYAVRGTRGGVHDALDTPETLTAWIAEHEAEFPEGVASAALGGLRPGDLPRFVALRDAIRTVSRNAADGTEPDPAAIATINQAAGAAPRIPRLRLEPDGTLTAIKCADAHPLAALSTLAADAIMLFGSAERDLLRACGGPGCVLFYVQNHPRRGWCSAGCGNRARVARHHERHKG</sequence>
<proteinExistence type="predicted"/>
<dbReference type="Gene3D" id="1.10.3300.10">
    <property type="entry name" value="Jann2411-like domain"/>
    <property type="match status" value="1"/>
</dbReference>